<gene>
    <name evidence="2" type="ORF">Glove_505g27</name>
</gene>
<organism evidence="2 3">
    <name type="scientific">Diversispora epigaea</name>
    <dbReference type="NCBI Taxonomy" id="1348612"/>
    <lineage>
        <taxon>Eukaryota</taxon>
        <taxon>Fungi</taxon>
        <taxon>Fungi incertae sedis</taxon>
        <taxon>Mucoromycota</taxon>
        <taxon>Glomeromycotina</taxon>
        <taxon>Glomeromycetes</taxon>
        <taxon>Diversisporales</taxon>
        <taxon>Diversisporaceae</taxon>
        <taxon>Diversispora</taxon>
    </lineage>
</organism>
<dbReference type="SUPFAM" id="SSF81383">
    <property type="entry name" value="F-box domain"/>
    <property type="match status" value="1"/>
</dbReference>
<feature type="domain" description="F-box" evidence="1">
    <location>
        <begin position="3"/>
        <end position="40"/>
    </location>
</feature>
<dbReference type="EMBL" id="PQFF01000438">
    <property type="protein sequence ID" value="RHZ50127.1"/>
    <property type="molecule type" value="Genomic_DNA"/>
</dbReference>
<keyword evidence="3" id="KW-1185">Reference proteome</keyword>
<evidence type="ECO:0000313" key="3">
    <source>
        <dbReference type="Proteomes" id="UP000266861"/>
    </source>
</evidence>
<evidence type="ECO:0000313" key="2">
    <source>
        <dbReference type="EMBL" id="RHZ50127.1"/>
    </source>
</evidence>
<reference evidence="2 3" key="1">
    <citation type="submission" date="2018-08" db="EMBL/GenBank/DDBJ databases">
        <title>Genome and evolution of the arbuscular mycorrhizal fungus Diversispora epigaea (formerly Glomus versiforme) and its bacterial endosymbionts.</title>
        <authorList>
            <person name="Sun X."/>
            <person name="Fei Z."/>
            <person name="Harrison M."/>
        </authorList>
    </citation>
    <scope>NUCLEOTIDE SEQUENCE [LARGE SCALE GENOMIC DNA]</scope>
    <source>
        <strain evidence="2 3">IT104</strain>
    </source>
</reference>
<dbReference type="InterPro" id="IPR036047">
    <property type="entry name" value="F-box-like_dom_sf"/>
</dbReference>
<proteinExistence type="predicted"/>
<dbReference type="Proteomes" id="UP000266861">
    <property type="component" value="Unassembled WGS sequence"/>
</dbReference>
<accession>A0A397GI05</accession>
<dbReference type="AlphaFoldDB" id="A0A397GI05"/>
<name>A0A397GI05_9GLOM</name>
<sequence length="194" mass="23398">MTLSLPNEVVLEILYYTYEDRRFKDLFKIRRTCKQWSELIPVVAKDKLSEVFSAQKSHFLTNCNYSREVFYSSNLTFDDKNRVIKLDFAQSPEFEVMRISCTPIYIWIELDIYNGPRYGDVLSLNLRWEDVENVEGKEFTSRESEYVVCFTKFNRSDVHEEREEMCEKYVKYLRISYLKIDAFKFFKHLEAQKT</sequence>
<evidence type="ECO:0000259" key="1">
    <source>
        <dbReference type="Pfam" id="PF12937"/>
    </source>
</evidence>
<dbReference type="InterPro" id="IPR001810">
    <property type="entry name" value="F-box_dom"/>
</dbReference>
<dbReference type="Pfam" id="PF12937">
    <property type="entry name" value="F-box-like"/>
    <property type="match status" value="1"/>
</dbReference>
<dbReference type="OrthoDB" id="2340555at2759"/>
<protein>
    <recommendedName>
        <fullName evidence="1">F-box domain-containing protein</fullName>
    </recommendedName>
</protein>
<comment type="caution">
    <text evidence="2">The sequence shown here is derived from an EMBL/GenBank/DDBJ whole genome shotgun (WGS) entry which is preliminary data.</text>
</comment>
<dbReference type="CDD" id="cd09917">
    <property type="entry name" value="F-box_SF"/>
    <property type="match status" value="1"/>
</dbReference>